<organism evidence="4 5">
    <name type="scientific">candidate division CSSED10-310 bacterium</name>
    <dbReference type="NCBI Taxonomy" id="2855610"/>
    <lineage>
        <taxon>Bacteria</taxon>
        <taxon>Bacteria division CSSED10-310</taxon>
    </lineage>
</organism>
<protein>
    <submittedName>
        <fullName evidence="4">Hsp20/alpha crystallin family protein</fullName>
    </submittedName>
</protein>
<dbReference type="CDD" id="cd06464">
    <property type="entry name" value="ACD_sHsps-like"/>
    <property type="match status" value="1"/>
</dbReference>
<proteinExistence type="inferred from homology"/>
<dbReference type="PANTHER" id="PTHR11527">
    <property type="entry name" value="HEAT-SHOCK PROTEIN 20 FAMILY MEMBER"/>
    <property type="match status" value="1"/>
</dbReference>
<name>A0ABV6YRK5_UNCC1</name>
<dbReference type="InterPro" id="IPR002068">
    <property type="entry name" value="A-crystallin/Hsp20_dom"/>
</dbReference>
<dbReference type="Pfam" id="PF00011">
    <property type="entry name" value="HSP20"/>
    <property type="match status" value="1"/>
</dbReference>
<gene>
    <name evidence="4" type="ORF">ACFL27_00960</name>
</gene>
<sequence length="147" mass="16892">MTLIKWQPFNTLAPRRRRSSLWDMPALFEPAFESFWSGKSFVPAIDVYEENGKIRLKAEIPGLSEKDVSLEVKENTLTISGEKKEEHQTEKDGYHYSERSFGSFQRTFRLPQGTDLSSINAQFKDGVLDIEIPQPPEQKAKKITIKS</sequence>
<dbReference type="Proteomes" id="UP001594351">
    <property type="component" value="Unassembled WGS sequence"/>
</dbReference>
<evidence type="ECO:0000256" key="2">
    <source>
        <dbReference type="RuleBase" id="RU003616"/>
    </source>
</evidence>
<evidence type="ECO:0000256" key="1">
    <source>
        <dbReference type="PROSITE-ProRule" id="PRU00285"/>
    </source>
</evidence>
<dbReference type="InterPro" id="IPR031107">
    <property type="entry name" value="Small_HSP"/>
</dbReference>
<dbReference type="Gene3D" id="2.60.40.790">
    <property type="match status" value="1"/>
</dbReference>
<accession>A0ABV6YRK5</accession>
<evidence type="ECO:0000313" key="4">
    <source>
        <dbReference type="EMBL" id="MFC1848751.1"/>
    </source>
</evidence>
<feature type="domain" description="SHSP" evidence="3">
    <location>
        <begin position="36"/>
        <end position="147"/>
    </location>
</feature>
<dbReference type="InterPro" id="IPR008978">
    <property type="entry name" value="HSP20-like_chaperone"/>
</dbReference>
<dbReference type="PROSITE" id="PS01031">
    <property type="entry name" value="SHSP"/>
    <property type="match status" value="1"/>
</dbReference>
<evidence type="ECO:0000259" key="3">
    <source>
        <dbReference type="PROSITE" id="PS01031"/>
    </source>
</evidence>
<keyword evidence="5" id="KW-1185">Reference proteome</keyword>
<comment type="caution">
    <text evidence="4">The sequence shown here is derived from an EMBL/GenBank/DDBJ whole genome shotgun (WGS) entry which is preliminary data.</text>
</comment>
<reference evidence="4 5" key="1">
    <citation type="submission" date="2024-09" db="EMBL/GenBank/DDBJ databases">
        <title>Laminarin stimulates single cell rates of sulfate reduction while oxygen inhibits transcriptomic activity in coastal marine sediment.</title>
        <authorList>
            <person name="Lindsay M."/>
            <person name="Orcutt B."/>
            <person name="Emerson D."/>
            <person name="Stepanauskas R."/>
            <person name="D'Angelo T."/>
        </authorList>
    </citation>
    <scope>NUCLEOTIDE SEQUENCE [LARGE SCALE GENOMIC DNA]</scope>
    <source>
        <strain evidence="4">SAG AM-311-K15</strain>
    </source>
</reference>
<evidence type="ECO:0000313" key="5">
    <source>
        <dbReference type="Proteomes" id="UP001594351"/>
    </source>
</evidence>
<comment type="similarity">
    <text evidence="1 2">Belongs to the small heat shock protein (HSP20) family.</text>
</comment>
<dbReference type="SUPFAM" id="SSF49764">
    <property type="entry name" value="HSP20-like chaperones"/>
    <property type="match status" value="1"/>
</dbReference>
<dbReference type="EMBL" id="JBHPBY010000006">
    <property type="protein sequence ID" value="MFC1848751.1"/>
    <property type="molecule type" value="Genomic_DNA"/>
</dbReference>